<protein>
    <submittedName>
        <fullName evidence="2">Uncharacterized protein</fullName>
    </submittedName>
</protein>
<feature type="region of interest" description="Disordered" evidence="1">
    <location>
        <begin position="37"/>
        <end position="68"/>
    </location>
</feature>
<dbReference type="EMBL" id="MU004181">
    <property type="protein sequence ID" value="KAF2502210.1"/>
    <property type="molecule type" value="Genomic_DNA"/>
</dbReference>
<name>A0A6A6REP4_9PEZI</name>
<evidence type="ECO:0000256" key="1">
    <source>
        <dbReference type="SAM" id="MobiDB-lite"/>
    </source>
</evidence>
<proteinExistence type="predicted"/>
<keyword evidence="3" id="KW-1185">Reference proteome</keyword>
<dbReference type="AlphaFoldDB" id="A0A6A6REP4"/>
<feature type="compositionally biased region" description="Low complexity" evidence="1">
    <location>
        <begin position="48"/>
        <end position="64"/>
    </location>
</feature>
<reference evidence="2" key="1">
    <citation type="journal article" date="2020" name="Stud. Mycol.">
        <title>101 Dothideomycetes genomes: a test case for predicting lifestyles and emergence of pathogens.</title>
        <authorList>
            <person name="Haridas S."/>
            <person name="Albert R."/>
            <person name="Binder M."/>
            <person name="Bloem J."/>
            <person name="Labutti K."/>
            <person name="Salamov A."/>
            <person name="Andreopoulos B."/>
            <person name="Baker S."/>
            <person name="Barry K."/>
            <person name="Bills G."/>
            <person name="Bluhm B."/>
            <person name="Cannon C."/>
            <person name="Castanera R."/>
            <person name="Culley D."/>
            <person name="Daum C."/>
            <person name="Ezra D."/>
            <person name="Gonzalez J."/>
            <person name="Henrissat B."/>
            <person name="Kuo A."/>
            <person name="Liang C."/>
            <person name="Lipzen A."/>
            <person name="Lutzoni F."/>
            <person name="Magnuson J."/>
            <person name="Mondo S."/>
            <person name="Nolan M."/>
            <person name="Ohm R."/>
            <person name="Pangilinan J."/>
            <person name="Park H.-J."/>
            <person name="Ramirez L."/>
            <person name="Alfaro M."/>
            <person name="Sun H."/>
            <person name="Tritt A."/>
            <person name="Yoshinaga Y."/>
            <person name="Zwiers L.-H."/>
            <person name="Turgeon B."/>
            <person name="Goodwin S."/>
            <person name="Spatafora J."/>
            <person name="Crous P."/>
            <person name="Grigoriev I."/>
        </authorList>
    </citation>
    <scope>NUCLEOTIDE SEQUENCE</scope>
    <source>
        <strain evidence="2">CBS 269.34</strain>
    </source>
</reference>
<feature type="region of interest" description="Disordered" evidence="1">
    <location>
        <begin position="137"/>
        <end position="159"/>
    </location>
</feature>
<organism evidence="2 3">
    <name type="scientific">Lophium mytilinum</name>
    <dbReference type="NCBI Taxonomy" id="390894"/>
    <lineage>
        <taxon>Eukaryota</taxon>
        <taxon>Fungi</taxon>
        <taxon>Dikarya</taxon>
        <taxon>Ascomycota</taxon>
        <taxon>Pezizomycotina</taxon>
        <taxon>Dothideomycetes</taxon>
        <taxon>Pleosporomycetidae</taxon>
        <taxon>Mytilinidiales</taxon>
        <taxon>Mytilinidiaceae</taxon>
        <taxon>Lophium</taxon>
    </lineage>
</organism>
<evidence type="ECO:0000313" key="2">
    <source>
        <dbReference type="EMBL" id="KAF2502210.1"/>
    </source>
</evidence>
<gene>
    <name evidence="2" type="ORF">BU16DRAFT_1901</name>
</gene>
<accession>A0A6A6REP4</accession>
<sequence length="159" mass="17631">MGKMRRIRPPVCPLSRVHSLTPSRANRAITCAHPQPQIRSIKPPSYPRSWRGRQSSQTSRSARQPISQRTRWAGSKGFTLAMYACVGGINPSATIFYGRVCGWALGVDKWKRWSRDGWLSEYLPGINETRDRYMSVGGGGSGDEEHHGEVEMGSGGAGW</sequence>
<evidence type="ECO:0000313" key="3">
    <source>
        <dbReference type="Proteomes" id="UP000799750"/>
    </source>
</evidence>
<dbReference type="Proteomes" id="UP000799750">
    <property type="component" value="Unassembled WGS sequence"/>
</dbReference>